<dbReference type="InterPro" id="IPR011032">
    <property type="entry name" value="GroES-like_sf"/>
</dbReference>
<dbReference type="InterPro" id="IPR013154">
    <property type="entry name" value="ADH-like_N"/>
</dbReference>
<feature type="domain" description="Enoyl reductase (ER)" evidence="8">
    <location>
        <begin position="6"/>
        <end position="341"/>
    </location>
</feature>
<dbReference type="PANTHER" id="PTHR43161">
    <property type="entry name" value="SORBITOL DEHYDROGENASE"/>
    <property type="match status" value="1"/>
</dbReference>
<dbReference type="PROSITE" id="PS00059">
    <property type="entry name" value="ADH_ZINC"/>
    <property type="match status" value="1"/>
</dbReference>
<protein>
    <submittedName>
        <fullName evidence="9">L-iditol 2-dehydrogenase</fullName>
    </submittedName>
</protein>
<dbReference type="CDD" id="cd05285">
    <property type="entry name" value="sorbitol_DH"/>
    <property type="match status" value="1"/>
</dbReference>
<evidence type="ECO:0000256" key="7">
    <source>
        <dbReference type="RuleBase" id="RU361277"/>
    </source>
</evidence>
<evidence type="ECO:0000313" key="9">
    <source>
        <dbReference type="EMBL" id="SDN81284.1"/>
    </source>
</evidence>
<keyword evidence="4 7" id="KW-0862">Zinc</keyword>
<name>A0A1H0EFQ9_9FIRM</name>
<reference evidence="9 10" key="1">
    <citation type="submission" date="2016-10" db="EMBL/GenBank/DDBJ databases">
        <authorList>
            <person name="de Groot N.N."/>
        </authorList>
    </citation>
    <scope>NUCLEOTIDE SEQUENCE [LARGE SCALE GENOMIC DNA]</scope>
    <source>
        <strain evidence="9 10">CGMCC 1.5012</strain>
    </source>
</reference>
<dbReference type="STRING" id="258515.SAMN05192585_13317"/>
<evidence type="ECO:0000256" key="4">
    <source>
        <dbReference type="ARBA" id="ARBA00022833"/>
    </source>
</evidence>
<evidence type="ECO:0000256" key="2">
    <source>
        <dbReference type="ARBA" id="ARBA00008072"/>
    </source>
</evidence>
<evidence type="ECO:0000256" key="3">
    <source>
        <dbReference type="ARBA" id="ARBA00022723"/>
    </source>
</evidence>
<dbReference type="InterPro" id="IPR020843">
    <property type="entry name" value="ER"/>
</dbReference>
<dbReference type="Gene3D" id="3.40.50.720">
    <property type="entry name" value="NAD(P)-binding Rossmann-like Domain"/>
    <property type="match status" value="1"/>
</dbReference>
<proteinExistence type="inferred from homology"/>
<keyword evidence="3 7" id="KW-0479">Metal-binding</keyword>
<dbReference type="SUPFAM" id="SSF50129">
    <property type="entry name" value="GroES-like"/>
    <property type="match status" value="1"/>
</dbReference>
<comment type="similarity">
    <text evidence="2 7">Belongs to the zinc-containing alcohol dehydrogenase family.</text>
</comment>
<dbReference type="GO" id="GO:0016616">
    <property type="term" value="F:oxidoreductase activity, acting on the CH-OH group of donors, NAD or NADP as acceptor"/>
    <property type="evidence" value="ECO:0007669"/>
    <property type="project" value="InterPro"/>
</dbReference>
<accession>A0A1H0EFQ9</accession>
<dbReference type="InterPro" id="IPR045306">
    <property type="entry name" value="SDH-like"/>
</dbReference>
<dbReference type="RefSeq" id="WP_242871753.1">
    <property type="nucleotide sequence ID" value="NZ_FNID01000033.1"/>
</dbReference>
<dbReference type="InterPro" id="IPR036291">
    <property type="entry name" value="NAD(P)-bd_dom_sf"/>
</dbReference>
<dbReference type="GO" id="GO:0008270">
    <property type="term" value="F:zinc ion binding"/>
    <property type="evidence" value="ECO:0007669"/>
    <property type="project" value="InterPro"/>
</dbReference>
<dbReference type="InterPro" id="IPR013149">
    <property type="entry name" value="ADH-like_C"/>
</dbReference>
<organism evidence="9 10">
    <name type="scientific">Acetanaerobacterium elongatum</name>
    <dbReference type="NCBI Taxonomy" id="258515"/>
    <lineage>
        <taxon>Bacteria</taxon>
        <taxon>Bacillati</taxon>
        <taxon>Bacillota</taxon>
        <taxon>Clostridia</taxon>
        <taxon>Eubacteriales</taxon>
        <taxon>Oscillospiraceae</taxon>
        <taxon>Acetanaerobacterium</taxon>
    </lineage>
</organism>
<keyword evidence="6" id="KW-0520">NAD</keyword>
<dbReference type="SMART" id="SM00829">
    <property type="entry name" value="PKS_ER"/>
    <property type="match status" value="1"/>
</dbReference>
<gene>
    <name evidence="9" type="ORF">SAMN05192585_13317</name>
</gene>
<dbReference type="SUPFAM" id="SSF51735">
    <property type="entry name" value="NAD(P)-binding Rossmann-fold domains"/>
    <property type="match status" value="1"/>
</dbReference>
<evidence type="ECO:0000256" key="5">
    <source>
        <dbReference type="ARBA" id="ARBA00023002"/>
    </source>
</evidence>
<dbReference type="Proteomes" id="UP000199182">
    <property type="component" value="Unassembled WGS sequence"/>
</dbReference>
<evidence type="ECO:0000256" key="6">
    <source>
        <dbReference type="ARBA" id="ARBA00023027"/>
    </source>
</evidence>
<dbReference type="Pfam" id="PF08240">
    <property type="entry name" value="ADH_N"/>
    <property type="match status" value="1"/>
</dbReference>
<sequence>MENQENRVAQLIAEQKIEMAVEPMPIAAPGEVVVKIEYCGICGSDMHFYQHGRIGKRVAPFPFVLGHECSGYVAQLGEGVTTLAVGDRVALEPGVPCGKCEFCRNGLYNLCPDMRFMAAPPYNGALKNYLTHPADMCFKLPESMTLQEGAMLEPLAVGMHAAKRGGVTMGKSVCILGSGTIGIMTLLAAKALGATKIIISDLVDNRLSKAKQFGADIVVNPKNQDLEQIVMEATNSQGCDIVFETAGSSYTMVDTWKYVKRGGVITVVGNISQEVPYSFLEISRREVDIRPVFRYRNIYPLLIEAVSSGKIDLSGIAPREFPFSQSDEAFQYTGNNAQDVIKTLIKVSDNH</sequence>
<evidence type="ECO:0000313" key="10">
    <source>
        <dbReference type="Proteomes" id="UP000199182"/>
    </source>
</evidence>
<keyword evidence="10" id="KW-1185">Reference proteome</keyword>
<dbReference type="PANTHER" id="PTHR43161:SF9">
    <property type="entry name" value="SORBITOL DEHYDROGENASE"/>
    <property type="match status" value="1"/>
</dbReference>
<evidence type="ECO:0000259" key="8">
    <source>
        <dbReference type="SMART" id="SM00829"/>
    </source>
</evidence>
<dbReference type="Gene3D" id="3.90.180.10">
    <property type="entry name" value="Medium-chain alcohol dehydrogenases, catalytic domain"/>
    <property type="match status" value="1"/>
</dbReference>
<dbReference type="InterPro" id="IPR002328">
    <property type="entry name" value="ADH_Zn_CS"/>
</dbReference>
<evidence type="ECO:0000256" key="1">
    <source>
        <dbReference type="ARBA" id="ARBA00001947"/>
    </source>
</evidence>
<dbReference type="AlphaFoldDB" id="A0A1H0EFQ9"/>
<dbReference type="Pfam" id="PF00107">
    <property type="entry name" value="ADH_zinc_N"/>
    <property type="match status" value="1"/>
</dbReference>
<keyword evidence="5" id="KW-0560">Oxidoreductase</keyword>
<dbReference type="FunFam" id="3.40.50.720:FF:000068">
    <property type="entry name" value="Sorbitol dehydrogenase"/>
    <property type="match status" value="1"/>
</dbReference>
<dbReference type="EMBL" id="FNID01000033">
    <property type="protein sequence ID" value="SDN81284.1"/>
    <property type="molecule type" value="Genomic_DNA"/>
</dbReference>
<comment type="cofactor">
    <cofactor evidence="1 7">
        <name>Zn(2+)</name>
        <dbReference type="ChEBI" id="CHEBI:29105"/>
    </cofactor>
</comment>